<dbReference type="PANTHER" id="PTHR30514">
    <property type="entry name" value="GLUCOKINASE"/>
    <property type="match status" value="1"/>
</dbReference>
<dbReference type="RefSeq" id="WP_028127060.1">
    <property type="nucleotide sequence ID" value="NZ_PHNE01000007.1"/>
</dbReference>
<dbReference type="InterPro" id="IPR047640">
    <property type="entry name" value="RpiR-like"/>
</dbReference>
<dbReference type="Gene3D" id="3.40.50.10490">
    <property type="entry name" value="Glucose-6-phosphate isomerase like protein, domain 1"/>
    <property type="match status" value="1"/>
</dbReference>
<comment type="caution">
    <text evidence="2">The sequence shown here is derived from an EMBL/GenBank/DDBJ whole genome shotgun (WGS) entry which is preliminary data.</text>
</comment>
<dbReference type="SUPFAM" id="SSF53697">
    <property type="entry name" value="SIS domain"/>
    <property type="match status" value="1"/>
</dbReference>
<dbReference type="GO" id="GO:0003700">
    <property type="term" value="F:DNA-binding transcription factor activity"/>
    <property type="evidence" value="ECO:0007669"/>
    <property type="project" value="InterPro"/>
</dbReference>
<dbReference type="PANTHER" id="PTHR30514:SF10">
    <property type="entry name" value="MURR_RPIR FAMILY TRANSCRIPTIONAL REGULATOR"/>
    <property type="match status" value="1"/>
</dbReference>
<dbReference type="PROSITE" id="PS51071">
    <property type="entry name" value="HTH_RPIR"/>
    <property type="match status" value="1"/>
</dbReference>
<dbReference type="GO" id="GO:1901135">
    <property type="term" value="P:carbohydrate derivative metabolic process"/>
    <property type="evidence" value="ECO:0007669"/>
    <property type="project" value="InterPro"/>
</dbReference>
<dbReference type="InterPro" id="IPR009057">
    <property type="entry name" value="Homeodomain-like_sf"/>
</dbReference>
<feature type="domain" description="HTH rpiR-type" evidence="1">
    <location>
        <begin position="3"/>
        <end position="81"/>
    </location>
</feature>
<dbReference type="Pfam" id="PF01418">
    <property type="entry name" value="HTH_6"/>
    <property type="match status" value="1"/>
</dbReference>
<sequence>MRSFLGKLATLDKNDLTTRETKIAEYIKKNLVMMVETDMKIVTLSHEVGTGYSAIYGLLKKLNIQGYRDFSISLANDADAMTIDVSKDDENVSRSYISMIKHNHSLIDKKMLFDTLNLIKSANRIYVVYWESVLRGAATELTNFFYSEKLPVTLLDSDWDTINQRVADADKEDLFLFYTKYGASTHLAKVIEKIRNKGGKVVFVSGRIPTQQIDKHANLIHTLIIDNVEEGGECAISKSVPFHYFNDLLVYHFQHLKKNN</sequence>
<dbReference type="GO" id="GO:0097367">
    <property type="term" value="F:carbohydrate derivative binding"/>
    <property type="evidence" value="ECO:0007669"/>
    <property type="project" value="InterPro"/>
</dbReference>
<dbReference type="InterPro" id="IPR046348">
    <property type="entry name" value="SIS_dom_sf"/>
</dbReference>
<name>A0A2S5R9S8_9MOLU</name>
<evidence type="ECO:0000313" key="3">
    <source>
        <dbReference type="Proteomes" id="UP000237865"/>
    </source>
</evidence>
<organism evidence="2 3">
    <name type="scientific">Williamsoniiplasma lucivorax</name>
    <dbReference type="NCBI Taxonomy" id="209274"/>
    <lineage>
        <taxon>Bacteria</taxon>
        <taxon>Bacillati</taxon>
        <taxon>Mycoplasmatota</taxon>
        <taxon>Mollicutes</taxon>
        <taxon>Entomoplasmatales</taxon>
        <taxon>Williamsoniiplasma</taxon>
    </lineage>
</organism>
<dbReference type="Gene3D" id="1.10.10.10">
    <property type="entry name" value="Winged helix-like DNA-binding domain superfamily/Winged helix DNA-binding domain"/>
    <property type="match status" value="1"/>
</dbReference>
<dbReference type="SUPFAM" id="SSF46689">
    <property type="entry name" value="Homeodomain-like"/>
    <property type="match status" value="1"/>
</dbReference>
<dbReference type="Proteomes" id="UP000237865">
    <property type="component" value="Unassembled WGS sequence"/>
</dbReference>
<protein>
    <recommendedName>
        <fullName evidence="1">HTH rpiR-type domain-containing protein</fullName>
    </recommendedName>
</protein>
<dbReference type="GO" id="GO:0003677">
    <property type="term" value="F:DNA binding"/>
    <property type="evidence" value="ECO:0007669"/>
    <property type="project" value="InterPro"/>
</dbReference>
<proteinExistence type="predicted"/>
<dbReference type="InterPro" id="IPR036388">
    <property type="entry name" value="WH-like_DNA-bd_sf"/>
</dbReference>
<reference evidence="2 3" key="1">
    <citation type="submission" date="2017-11" db="EMBL/GenBank/DDBJ databases">
        <title>Genome sequence of Entomoplasma lucivorax PIPN-2 (ATCC 49196).</title>
        <authorList>
            <person name="Lo W.-S."/>
            <person name="Gasparich G.E."/>
            <person name="Kuo C.-H."/>
        </authorList>
    </citation>
    <scope>NUCLEOTIDE SEQUENCE [LARGE SCALE GENOMIC DNA]</scope>
    <source>
        <strain evidence="2 3">PIPN-2</strain>
    </source>
</reference>
<accession>A0A2S5R9S8</accession>
<dbReference type="STRING" id="1399797.GCA_000518285_02044"/>
<dbReference type="AlphaFoldDB" id="A0A2S5R9S8"/>
<dbReference type="InterPro" id="IPR000281">
    <property type="entry name" value="HTH_RpiR"/>
</dbReference>
<evidence type="ECO:0000313" key="2">
    <source>
        <dbReference type="EMBL" id="PPE03952.1"/>
    </source>
</evidence>
<dbReference type="EMBL" id="PHNE01000007">
    <property type="protein sequence ID" value="PPE03952.1"/>
    <property type="molecule type" value="Genomic_DNA"/>
</dbReference>
<keyword evidence="3" id="KW-1185">Reference proteome</keyword>
<evidence type="ECO:0000259" key="1">
    <source>
        <dbReference type="PROSITE" id="PS51071"/>
    </source>
</evidence>
<gene>
    <name evidence="2" type="ORF">ELUCI_v1c09580</name>
</gene>